<accession>A0A4V2KBY1</accession>
<dbReference type="Gene3D" id="2.60.40.10">
    <property type="entry name" value="Immunoglobulins"/>
    <property type="match status" value="5"/>
</dbReference>
<evidence type="ECO:0000313" key="7">
    <source>
        <dbReference type="Proteomes" id="UP000293172"/>
    </source>
</evidence>
<dbReference type="InterPro" id="IPR015919">
    <property type="entry name" value="Cadherin-like_sf"/>
</dbReference>
<evidence type="ECO:0000313" key="6">
    <source>
        <dbReference type="EMBL" id="TBU90035.1"/>
    </source>
</evidence>
<evidence type="ECO:0000259" key="4">
    <source>
        <dbReference type="SMART" id="SM00089"/>
    </source>
</evidence>
<dbReference type="SUPFAM" id="SSF82171">
    <property type="entry name" value="DPP6 N-terminal domain-like"/>
    <property type="match status" value="1"/>
</dbReference>
<comment type="similarity">
    <text evidence="1">Belongs to the cycloisomerase 2 family.</text>
</comment>
<dbReference type="PANTHER" id="PTHR30344">
    <property type="entry name" value="6-PHOSPHOGLUCONOLACTONASE-RELATED"/>
    <property type="match status" value="1"/>
</dbReference>
<evidence type="ECO:0000256" key="1">
    <source>
        <dbReference type="ARBA" id="ARBA00005564"/>
    </source>
</evidence>
<evidence type="ECO:0000256" key="3">
    <source>
        <dbReference type="SAM" id="MobiDB-lite"/>
    </source>
</evidence>
<dbReference type="InterPro" id="IPR022409">
    <property type="entry name" value="PKD/Chitinase_dom"/>
</dbReference>
<dbReference type="GO" id="GO:0016020">
    <property type="term" value="C:membrane"/>
    <property type="evidence" value="ECO:0007669"/>
    <property type="project" value="InterPro"/>
</dbReference>
<organism evidence="6 7">
    <name type="scientific">Phytopseudomonas dryadis</name>
    <dbReference type="NCBI Taxonomy" id="2487520"/>
    <lineage>
        <taxon>Bacteria</taxon>
        <taxon>Pseudomonadati</taxon>
        <taxon>Pseudomonadota</taxon>
        <taxon>Gammaproteobacteria</taxon>
        <taxon>Pseudomonadales</taxon>
        <taxon>Pseudomonadaceae</taxon>
        <taxon>Phytopseudomonas</taxon>
    </lineage>
</organism>
<dbReference type="SMART" id="SM00736">
    <property type="entry name" value="CADG"/>
    <property type="match status" value="5"/>
</dbReference>
<protein>
    <recommendedName>
        <fullName evidence="8">Cadherin domain-containing protein</fullName>
    </recommendedName>
</protein>
<comment type="caution">
    <text evidence="6">The sequence shown here is derived from an EMBL/GenBank/DDBJ whole genome shotgun (WGS) entry which is preliminary data.</text>
</comment>
<dbReference type="Gene3D" id="2.130.10.10">
    <property type="entry name" value="YVTN repeat-like/Quinoprotein amine dehydrogenase"/>
    <property type="match status" value="7"/>
</dbReference>
<dbReference type="PANTHER" id="PTHR30344:SF1">
    <property type="entry name" value="6-PHOSPHOGLUCONOLACTONASE"/>
    <property type="match status" value="1"/>
</dbReference>
<dbReference type="EMBL" id="QJUL01000023">
    <property type="protein sequence ID" value="TBU90035.1"/>
    <property type="molecule type" value="Genomic_DNA"/>
</dbReference>
<dbReference type="GO" id="GO:0005509">
    <property type="term" value="F:calcium ion binding"/>
    <property type="evidence" value="ECO:0007669"/>
    <property type="project" value="InterPro"/>
</dbReference>
<feature type="domain" description="Dystroglycan-type cadherin-like" evidence="5">
    <location>
        <begin position="677"/>
        <end position="770"/>
    </location>
</feature>
<dbReference type="GO" id="GO:0006006">
    <property type="term" value="P:glucose metabolic process"/>
    <property type="evidence" value="ECO:0007669"/>
    <property type="project" value="UniProtKB-KW"/>
</dbReference>
<dbReference type="InterPro" id="IPR015943">
    <property type="entry name" value="WD40/YVTN_repeat-like_dom_sf"/>
</dbReference>
<dbReference type="InterPro" id="IPR006644">
    <property type="entry name" value="Cadg"/>
</dbReference>
<dbReference type="SUPFAM" id="SSF49313">
    <property type="entry name" value="Cadherin-like"/>
    <property type="match status" value="5"/>
</dbReference>
<feature type="domain" description="Dystroglycan-type cadherin-like" evidence="5">
    <location>
        <begin position="775"/>
        <end position="867"/>
    </location>
</feature>
<dbReference type="SUPFAM" id="SSF63825">
    <property type="entry name" value="YWTD domain"/>
    <property type="match status" value="1"/>
</dbReference>
<dbReference type="Pfam" id="PF10282">
    <property type="entry name" value="Lactonase"/>
    <property type="match status" value="4"/>
</dbReference>
<feature type="region of interest" description="Disordered" evidence="3">
    <location>
        <begin position="1453"/>
        <end position="1486"/>
    </location>
</feature>
<feature type="region of interest" description="Disordered" evidence="3">
    <location>
        <begin position="2372"/>
        <end position="2406"/>
    </location>
</feature>
<feature type="region of interest" description="Disordered" evidence="3">
    <location>
        <begin position="2185"/>
        <end position="2209"/>
    </location>
</feature>
<feature type="compositionally biased region" description="Acidic residues" evidence="3">
    <location>
        <begin position="1457"/>
        <end position="1468"/>
    </location>
</feature>
<gene>
    <name evidence="6" type="ORF">DNK44_16210</name>
</gene>
<keyword evidence="2" id="KW-0313">Glucose metabolism</keyword>
<feature type="domain" description="Dystroglycan-type cadherin-like" evidence="5">
    <location>
        <begin position="2093"/>
        <end position="2185"/>
    </location>
</feature>
<dbReference type="InterPro" id="IPR050282">
    <property type="entry name" value="Cycloisomerase_2"/>
</dbReference>
<dbReference type="InterPro" id="IPR013783">
    <property type="entry name" value="Ig-like_fold"/>
</dbReference>
<dbReference type="SUPFAM" id="SSF69322">
    <property type="entry name" value="Tricorn protease domain 2"/>
    <property type="match status" value="1"/>
</dbReference>
<sequence length="2438" mass="244486">MTTTPNARKRIKRTGLALALEPRILLDAAAVTTVADVAAQVDASASAPGASATPVDTTLTITDGTDSFPAVDLFQNVAVTLAGDNEGLADLVISVDASGGNQALVIDGTEIRLETGAGTTENYYAYQVSVSGGTTTITLSIASAAGTATDVETLIDGIAYRALDNTVASGAVTVTLHSLSDEGGQVADLSAISASVSIDNRINVAPVLDSDGSLEARETISLDELGIGDGNEVVYSADGQYAYVAGSNGIQVFAVSDSGALSALQTFTSDDLGNISHMVVSGDGKSIYTLSGNGNVVQLSLAENGEIVGATTVSTQNGNATGGLAISDDGAYVYVSTEWNDVVIFARDTATGALAYLGRASGNGGGRSGLIATAGDYVYVLYSGAGVVLPATLVIYQRNADGTLSELGNVSASGLSVSVVNASLATSADGQYLYVGDPGTGTLGIYRFSDGSLTLLDTLALAGVSGIALDDDGGLLYVATADGSVVIYQVADNGSLSLVSSIAVDNAGSAIAVSADGLSILLAGSSVSRYTSLLSLSQDSPLAFADGLTLSDANYAVLNGGAGNYNGASLTVSASVATGSFGLESGNGLALSGNSITLDGSAIASFSASGDTLTVTFTADVTSAVANQVLRQLTYANASAAAGSLITLSVLGSDGSLSSNAQTLMLRVNGTPQVNAEVASDYALDAATSETGYSTTLPAGLFSDADGDSLSWSVSGLPAGLAFDSATRSISGSTTAIGTFALTVTVTDLYGASTSLSLDLVVEQIANRAPEVNGEASTTLAQATEGSTYSVSLAGLFSDADSHYGDSLSWSISGLPEGLSFDAASLILSGTTSAVGDYTISVTVTDEQGASAERSLTLRVMTQAEADNSAPQLGTDDIDLTYTAEGDLSGFSQNVYSLELSSDDSTLLIVGNDSGGHTVTPGGNSTLYVYSRDSEGNLTLVQKFVQGTSNDGDDSNGIEIDGLDSASSAVYSADGQYVYLVGKNSSGTYTVTTLQVGADGTLAATGLSVEIADSSTVRQMVVSDDGKALYVVSNSFLYAYSTADDGSLSLLGSYTDGISSANALAIANGVVYVAGSSRVAIYTVGDDGSLTHATTWSGGSTFMRSIAATDSGYVYVSLGTSGIQVLHYDKDSNTVTSAATYNPGQTWGLSLSSDGSALYAGLNGGNILMFRVNADGTLTPSATLGTSGAQGLRYAMSSDGSSLYYGSFWNGKGLGQISTAVVVAYTEGTTLTPATGLSLADADYDALAGGAGNYNGASITLVRENGANPDDSFGLAEDNGLTLADGVIYLDGNAIATFVSEGGALTITFTADVTSGVANAVLRQISYTNTSGNPGSAITLVASIADQYTASSIALQLAVTEINQAPLASGESYDLAAASAGESYSATLPATLFSDADGDSLTWSVSGLPAGLSFDAASLTLSGSIASAGSYTLTVTATDPSGATASRELTLTVSGEGGEDSGDGDGDGGDSGLTFPEVEPADVDSSELTLDSVIGDTGARAAALAPDDSQLYVVGDGTLQVYARDSASGALTLIDSLTLSDSDLASATSIVVSADGGLVYVAGDDGNNIVVYTRDADSGALSKLATLDSSTSGDLGGITELAVSSDGLSLYASTSAGKVLAFQRDPADDSLSLVGAYATNSNGWDGGYSVTVSADGSAVYISVGNGWRVYAFTRDAASGALGDVRETSNSVGGNAKDAAVSPDGNYLYTVNFSQGSSKVVIYAVGSDGSLTELGSMAAGVNLTDIAVSADGQAVYALSGIGGNTLIVYSRDPATGLLTEVSRVASEAFGSTLGGASNITVSADGRSVYVTDSDSGAIVVLSARDTDENSGGGDTTPVEVILEGTTNSYTVGDEPIQIVGDSSIKDKTGTYPNAVLTIVREGGASADDVFSYRIESAEENDWGWSYDSATRQFSQNGVVVATVDDSVAGQWVITFSDSATWPQVGSVLHRIGYANTGDGGESVTLSVSYSDSDGNGGTATTTIAINAAEAGNSVPVVGDSDYALAGASAGEAYSVTLPETLFSDADGDTLAWSVEGLPEGLSFDPATRSIAGTPTAAGEIVLTLKVTDPAGASAERNLTLSVAEAAAENSAPVTGDGDYALAEASAGEAYSVTLPETLFSDADGDTLAWSVEGLPEGLNFDPATRSIAGTPTAAGEIVLTLKVTDPAGASAERSLTLVVAGAAATESGDPAAPELRTGFQPRPAIPGGSGFGGPALAPDLFALEGSAANEPALVSAAPAAISAATAPALLRASGSGLSDGRTSLAQQLAGADRVLSDSGYPGFDGGSFSFVGGTLRASVELNGGSGRSVSLSLPGALPDGATPQRVTLANGLPLPSWAAFDVRSGELRIDSARLQRDGVLRLLLISRDADGREQRTPVEIRGEGVPDKAAPPTAPQAESLPERLRQDSSGALLSEALELLEQLSDLAGEPVAVTPRHIA</sequence>
<dbReference type="SMART" id="SM00320">
    <property type="entry name" value="WD40"/>
    <property type="match status" value="7"/>
</dbReference>
<dbReference type="Pfam" id="PF05345">
    <property type="entry name" value="He_PIG"/>
    <property type="match status" value="5"/>
</dbReference>
<feature type="compositionally biased region" description="Basic and acidic residues" evidence="3">
    <location>
        <begin position="2372"/>
        <end position="2385"/>
    </location>
</feature>
<dbReference type="Proteomes" id="UP000293172">
    <property type="component" value="Unassembled WGS sequence"/>
</dbReference>
<evidence type="ECO:0000259" key="5">
    <source>
        <dbReference type="SMART" id="SM00736"/>
    </source>
</evidence>
<dbReference type="SMART" id="SM00089">
    <property type="entry name" value="PKD"/>
    <property type="match status" value="2"/>
</dbReference>
<feature type="domain" description="PKD/Chitinase" evidence="4">
    <location>
        <begin position="773"/>
        <end position="863"/>
    </location>
</feature>
<dbReference type="GO" id="GO:0017057">
    <property type="term" value="F:6-phosphogluconolactonase activity"/>
    <property type="evidence" value="ECO:0007669"/>
    <property type="project" value="TreeGrafter"/>
</dbReference>
<feature type="domain" description="Dystroglycan-type cadherin-like" evidence="5">
    <location>
        <begin position="1996"/>
        <end position="2091"/>
    </location>
</feature>
<dbReference type="RefSeq" id="WP_131198484.1">
    <property type="nucleotide sequence ID" value="NZ_QJUL01000023.1"/>
</dbReference>
<name>A0A4V2KBY1_9GAMM</name>
<dbReference type="InterPro" id="IPR019405">
    <property type="entry name" value="Lactonase_7-beta_prop"/>
</dbReference>
<feature type="domain" description="PKD/Chitinase" evidence="4">
    <location>
        <begin position="1368"/>
        <end position="1456"/>
    </location>
</feature>
<proteinExistence type="inferred from homology"/>
<dbReference type="OrthoDB" id="6091599at2"/>
<evidence type="ECO:0008006" key="8">
    <source>
        <dbReference type="Google" id="ProtNLM"/>
    </source>
</evidence>
<evidence type="ECO:0000256" key="2">
    <source>
        <dbReference type="ARBA" id="ARBA00022526"/>
    </source>
</evidence>
<reference evidence="6 7" key="1">
    <citation type="submission" date="2018-06" db="EMBL/GenBank/DDBJ databases">
        <title>Three novel Pseudomonas species isolated from symptomatic oak.</title>
        <authorList>
            <person name="Bueno-Gonzalez V."/>
            <person name="Brady C."/>
        </authorList>
    </citation>
    <scope>NUCLEOTIDE SEQUENCE [LARGE SCALE GENOMIC DNA]</scope>
    <source>
        <strain evidence="6 7">P6B</strain>
    </source>
</reference>
<feature type="domain" description="Dystroglycan-type cadherin-like" evidence="5">
    <location>
        <begin position="1362"/>
        <end position="1460"/>
    </location>
</feature>
<dbReference type="InterPro" id="IPR001680">
    <property type="entry name" value="WD40_rpt"/>
</dbReference>
<keyword evidence="2" id="KW-0119">Carbohydrate metabolism</keyword>